<dbReference type="RefSeq" id="WP_088416286.1">
    <property type="nucleotide sequence ID" value="NZ_NJBA01000001.1"/>
</dbReference>
<name>A0A246FF04_PSENT</name>
<protein>
    <submittedName>
        <fullName evidence="1">Uncharacterized protein</fullName>
    </submittedName>
</protein>
<accession>A0A246FF04</accession>
<proteinExistence type="predicted"/>
<gene>
    <name evidence="1" type="ORF">CEG18_03390</name>
</gene>
<dbReference type="Proteomes" id="UP000198145">
    <property type="component" value="Unassembled WGS sequence"/>
</dbReference>
<organism evidence="1 2">
    <name type="scientific">Pseudomonas nitroreducens</name>
    <dbReference type="NCBI Taxonomy" id="46680"/>
    <lineage>
        <taxon>Bacteria</taxon>
        <taxon>Pseudomonadati</taxon>
        <taxon>Pseudomonadota</taxon>
        <taxon>Gammaproteobacteria</taxon>
        <taxon>Pseudomonadales</taxon>
        <taxon>Pseudomonadaceae</taxon>
        <taxon>Pseudomonas</taxon>
    </lineage>
</organism>
<evidence type="ECO:0000313" key="2">
    <source>
        <dbReference type="Proteomes" id="UP000198145"/>
    </source>
</evidence>
<dbReference type="EMBL" id="NJBA01000001">
    <property type="protein sequence ID" value="OWP52898.1"/>
    <property type="molecule type" value="Genomic_DNA"/>
</dbReference>
<dbReference type="AlphaFoldDB" id="A0A246FF04"/>
<reference evidence="1 2" key="1">
    <citation type="submission" date="2017-06" db="EMBL/GenBank/DDBJ databases">
        <title>Draft genome of Pseudomonas nitroreducens DF05.</title>
        <authorList>
            <person name="Iyer R."/>
        </authorList>
    </citation>
    <scope>NUCLEOTIDE SEQUENCE [LARGE SCALE GENOMIC DNA]</scope>
    <source>
        <strain evidence="1 2">DF05</strain>
    </source>
</reference>
<sequence>MVELNLTQAARLIGSYVLVETVCDSETIPEQYCMQFVGVVPPLAGVIEHPYFLVMDLLVPSKFPEELFWHNIRSLMVLGPEAASIHEGLLPEEGIMIC</sequence>
<evidence type="ECO:0000313" key="1">
    <source>
        <dbReference type="EMBL" id="OWP52898.1"/>
    </source>
</evidence>
<comment type="caution">
    <text evidence="1">The sequence shown here is derived from an EMBL/GenBank/DDBJ whole genome shotgun (WGS) entry which is preliminary data.</text>
</comment>